<evidence type="ECO:0000313" key="2">
    <source>
        <dbReference type="Proteomes" id="UP000243588"/>
    </source>
</evidence>
<sequence>MNLILKNSIEDYLKQINSDPDHRFTSWNHCFHAFQTEKDTDILALHLAFYLASWGMYRGSSSLLQKNYKVHIGAVTIIKRYQYLQCKQNDFDVSKEQITDIIKLKNELKEYYKKQSYIKEGEKLVISPTDVLLSKIILGTLGCLPALDRYFLEGLKKNNIFISKITIKGLEQLFAFIEENNSDIEEIRKEYLSNSNVYYPTMKIVDMFFWQRGLKK</sequence>
<accession>A0A1G8FJV9</accession>
<name>A0A1G8FJV9_9FLAO</name>
<keyword evidence="2" id="KW-1185">Reference proteome</keyword>
<reference evidence="2" key="1">
    <citation type="submission" date="2016-10" db="EMBL/GenBank/DDBJ databases">
        <authorList>
            <person name="Varghese N."/>
            <person name="Submissions S."/>
        </authorList>
    </citation>
    <scope>NUCLEOTIDE SEQUENCE [LARGE SCALE GENOMIC DNA]</scope>
    <source>
        <strain evidence="2">DSM 23313</strain>
    </source>
</reference>
<dbReference type="AlphaFoldDB" id="A0A1G8FJV9"/>
<gene>
    <name evidence="1" type="ORF">SAMN05421818_11725</name>
</gene>
<proteinExistence type="predicted"/>
<dbReference type="STRING" id="702745.SAMN05421818_11725"/>
<organism evidence="1 2">
    <name type="scientific">Myroides phaeus</name>
    <dbReference type="NCBI Taxonomy" id="702745"/>
    <lineage>
        <taxon>Bacteria</taxon>
        <taxon>Pseudomonadati</taxon>
        <taxon>Bacteroidota</taxon>
        <taxon>Flavobacteriia</taxon>
        <taxon>Flavobacteriales</taxon>
        <taxon>Flavobacteriaceae</taxon>
        <taxon>Myroides</taxon>
    </lineage>
</organism>
<protein>
    <submittedName>
        <fullName evidence="1">Uncharacterized protein</fullName>
    </submittedName>
</protein>
<dbReference type="RefSeq" id="WP_090409571.1">
    <property type="nucleotide sequence ID" value="NZ_FNDQ01000017.1"/>
</dbReference>
<evidence type="ECO:0000313" key="1">
    <source>
        <dbReference type="EMBL" id="SDH82306.1"/>
    </source>
</evidence>
<dbReference type="EMBL" id="FNDQ01000017">
    <property type="protein sequence ID" value="SDH82306.1"/>
    <property type="molecule type" value="Genomic_DNA"/>
</dbReference>
<dbReference type="Proteomes" id="UP000243588">
    <property type="component" value="Unassembled WGS sequence"/>
</dbReference>